<dbReference type="Proteomes" id="UP000001542">
    <property type="component" value="Unassembled WGS sequence"/>
</dbReference>
<proteinExistence type="predicted"/>
<dbReference type="RefSeq" id="XP_001308570.1">
    <property type="nucleotide sequence ID" value="XM_001308569.1"/>
</dbReference>
<evidence type="ECO:0000313" key="1">
    <source>
        <dbReference type="EMBL" id="EAX95640.1"/>
    </source>
</evidence>
<dbReference type="AlphaFoldDB" id="A2FHG4"/>
<dbReference type="SMR" id="A2FHG4"/>
<dbReference type="EMBL" id="DS113795">
    <property type="protein sequence ID" value="EAX95640.1"/>
    <property type="molecule type" value="Genomic_DNA"/>
</dbReference>
<reference evidence="1" key="2">
    <citation type="journal article" date="2007" name="Science">
        <title>Draft genome sequence of the sexually transmitted pathogen Trichomonas vaginalis.</title>
        <authorList>
            <person name="Carlton J.M."/>
            <person name="Hirt R.P."/>
            <person name="Silva J.C."/>
            <person name="Delcher A.L."/>
            <person name="Schatz M."/>
            <person name="Zhao Q."/>
            <person name="Wortman J.R."/>
            <person name="Bidwell S.L."/>
            <person name="Alsmark U.C.M."/>
            <person name="Besteiro S."/>
            <person name="Sicheritz-Ponten T."/>
            <person name="Noel C.J."/>
            <person name="Dacks J.B."/>
            <person name="Foster P.G."/>
            <person name="Simillion C."/>
            <person name="Van de Peer Y."/>
            <person name="Miranda-Saavedra D."/>
            <person name="Barton G.J."/>
            <person name="Westrop G.D."/>
            <person name="Mueller S."/>
            <person name="Dessi D."/>
            <person name="Fiori P.L."/>
            <person name="Ren Q."/>
            <person name="Paulsen I."/>
            <person name="Zhang H."/>
            <person name="Bastida-Corcuera F.D."/>
            <person name="Simoes-Barbosa A."/>
            <person name="Brown M.T."/>
            <person name="Hayes R.D."/>
            <person name="Mukherjee M."/>
            <person name="Okumura C.Y."/>
            <person name="Schneider R."/>
            <person name="Smith A.J."/>
            <person name="Vanacova S."/>
            <person name="Villalvazo M."/>
            <person name="Haas B.J."/>
            <person name="Pertea M."/>
            <person name="Feldblyum T.V."/>
            <person name="Utterback T.R."/>
            <person name="Shu C.L."/>
            <person name="Osoegawa K."/>
            <person name="de Jong P.J."/>
            <person name="Hrdy I."/>
            <person name="Horvathova L."/>
            <person name="Zubacova Z."/>
            <person name="Dolezal P."/>
            <person name="Malik S.B."/>
            <person name="Logsdon J.M. Jr."/>
            <person name="Henze K."/>
            <person name="Gupta A."/>
            <person name="Wang C.C."/>
            <person name="Dunne R.L."/>
            <person name="Upcroft J.A."/>
            <person name="Upcroft P."/>
            <person name="White O."/>
            <person name="Salzberg S.L."/>
            <person name="Tang P."/>
            <person name="Chiu C.-H."/>
            <person name="Lee Y.-S."/>
            <person name="Embley T.M."/>
            <person name="Coombs G.H."/>
            <person name="Mottram J.C."/>
            <person name="Tachezy J."/>
            <person name="Fraser-Liggett C.M."/>
            <person name="Johnson P.J."/>
        </authorList>
    </citation>
    <scope>NUCLEOTIDE SEQUENCE [LARGE SCALE GENOMIC DNA]</scope>
    <source>
        <strain evidence="1">G3</strain>
    </source>
</reference>
<dbReference type="VEuPathDB" id="TrichDB:TVAGG3_0895380"/>
<gene>
    <name evidence="1" type="ORF">TVAG_045280</name>
</gene>
<accession>A2FHG4</accession>
<dbReference type="VEuPathDB" id="TrichDB:TVAG_045280"/>
<evidence type="ECO:0008006" key="3">
    <source>
        <dbReference type="Google" id="ProtNLM"/>
    </source>
</evidence>
<organism evidence="1 2">
    <name type="scientific">Trichomonas vaginalis (strain ATCC PRA-98 / G3)</name>
    <dbReference type="NCBI Taxonomy" id="412133"/>
    <lineage>
        <taxon>Eukaryota</taxon>
        <taxon>Metamonada</taxon>
        <taxon>Parabasalia</taxon>
        <taxon>Trichomonadida</taxon>
        <taxon>Trichomonadidae</taxon>
        <taxon>Trichomonas</taxon>
    </lineage>
</organism>
<name>A2FHG4_TRIV3</name>
<keyword evidence="2" id="KW-1185">Reference proteome</keyword>
<dbReference type="InParanoid" id="A2FHG4"/>
<evidence type="ECO:0000313" key="2">
    <source>
        <dbReference type="Proteomes" id="UP000001542"/>
    </source>
</evidence>
<reference evidence="1" key="1">
    <citation type="submission" date="2006-10" db="EMBL/GenBank/DDBJ databases">
        <authorList>
            <person name="Amadeo P."/>
            <person name="Zhao Q."/>
            <person name="Wortman J."/>
            <person name="Fraser-Liggett C."/>
            <person name="Carlton J."/>
        </authorList>
    </citation>
    <scope>NUCLEOTIDE SEQUENCE</scope>
    <source>
        <strain evidence="1">G3</strain>
    </source>
</reference>
<protein>
    <recommendedName>
        <fullName evidence="3">Ubiquitin-like domain-containing protein</fullName>
    </recommendedName>
</protein>
<sequence length="157" mass="18127">MNIFIHSPAGAVFKLMFEHTDIIGSIENRLNCQDPIICFHNNIILEKHFSFDFYDVKDGDHIYTTSENGRSNLKLCQKLSKSITITNQHDRFSLENSCLRLIDMTFVRAEGSYSANLKLVNWYNNLQKTETTFYQTTPTILPEKSKSPCSDPLPTLW</sequence>
<dbReference type="KEGG" id="tva:4753414"/>